<evidence type="ECO:0000256" key="3">
    <source>
        <dbReference type="ARBA" id="ARBA00008226"/>
    </source>
</evidence>
<feature type="coiled-coil region" evidence="16">
    <location>
        <begin position="260"/>
        <end position="287"/>
    </location>
</feature>
<keyword evidence="14" id="KW-0030">Aminoacyl-tRNA synthetase</keyword>
<feature type="domain" description="Alanyl-transfer RNA synthetases family profile" evidence="17">
    <location>
        <begin position="1"/>
        <end position="237"/>
    </location>
</feature>
<evidence type="ECO:0000256" key="11">
    <source>
        <dbReference type="ARBA" id="ARBA00022840"/>
    </source>
</evidence>
<dbReference type="Pfam" id="PF07973">
    <property type="entry name" value="tRNA_SAD"/>
    <property type="match status" value="1"/>
</dbReference>
<evidence type="ECO:0000256" key="8">
    <source>
        <dbReference type="ARBA" id="ARBA00022723"/>
    </source>
</evidence>
<dbReference type="InterPro" id="IPR018163">
    <property type="entry name" value="Thr/Ala-tRNA-synth_IIc_edit"/>
</dbReference>
<evidence type="ECO:0000256" key="5">
    <source>
        <dbReference type="ARBA" id="ARBA00017959"/>
    </source>
</evidence>
<protein>
    <recommendedName>
        <fullName evidence="5">Alanine--tRNA ligase</fullName>
        <ecNumber evidence="4">6.1.1.7</ecNumber>
    </recommendedName>
    <alternativeName>
        <fullName evidence="15">Alanyl-tRNA synthetase</fullName>
    </alternativeName>
</protein>
<dbReference type="FunFam" id="3.10.310.40:FF:000001">
    <property type="entry name" value="Alanine--tRNA ligase"/>
    <property type="match status" value="1"/>
</dbReference>
<evidence type="ECO:0000256" key="13">
    <source>
        <dbReference type="ARBA" id="ARBA00022917"/>
    </source>
</evidence>
<evidence type="ECO:0000256" key="14">
    <source>
        <dbReference type="ARBA" id="ARBA00023146"/>
    </source>
</evidence>
<keyword evidence="9" id="KW-0547">Nucleotide-binding</keyword>
<name>A0A5C6W3Y4_9BACI</name>
<evidence type="ECO:0000256" key="1">
    <source>
        <dbReference type="ARBA" id="ARBA00001947"/>
    </source>
</evidence>
<evidence type="ECO:0000313" key="18">
    <source>
        <dbReference type="EMBL" id="TXC91613.1"/>
    </source>
</evidence>
<evidence type="ECO:0000256" key="10">
    <source>
        <dbReference type="ARBA" id="ARBA00022833"/>
    </source>
</evidence>
<dbReference type="AlphaFoldDB" id="A0A5C6W3Y4"/>
<comment type="subcellular location">
    <subcellularLocation>
        <location evidence="2">Cytoplasm</location>
    </subcellularLocation>
</comment>
<dbReference type="InterPro" id="IPR012947">
    <property type="entry name" value="tRNA_SAD"/>
</dbReference>
<evidence type="ECO:0000256" key="12">
    <source>
        <dbReference type="ARBA" id="ARBA00022884"/>
    </source>
</evidence>
<keyword evidence="11" id="KW-0067">ATP-binding</keyword>
<comment type="cofactor">
    <cofactor evidence="1">
        <name>Zn(2+)</name>
        <dbReference type="ChEBI" id="CHEBI:29105"/>
    </cofactor>
</comment>
<dbReference type="GO" id="GO:0046872">
    <property type="term" value="F:metal ion binding"/>
    <property type="evidence" value="ECO:0007669"/>
    <property type="project" value="UniProtKB-KW"/>
</dbReference>
<dbReference type="GO" id="GO:0000049">
    <property type="term" value="F:tRNA binding"/>
    <property type="evidence" value="ECO:0007669"/>
    <property type="project" value="UniProtKB-KW"/>
</dbReference>
<dbReference type="Gene3D" id="3.30.980.10">
    <property type="entry name" value="Threonyl-trna Synthetase, Chain A, domain 2"/>
    <property type="match status" value="1"/>
</dbReference>
<dbReference type="Proteomes" id="UP000321363">
    <property type="component" value="Unassembled WGS sequence"/>
</dbReference>
<keyword evidence="16" id="KW-0175">Coiled coil</keyword>
<dbReference type="EMBL" id="VOQF01000004">
    <property type="protein sequence ID" value="TXC91613.1"/>
    <property type="molecule type" value="Genomic_DNA"/>
</dbReference>
<reference evidence="18 19" key="1">
    <citation type="journal article" date="2005" name="Int. J. Syst. Evol. Microbiol.">
        <title>Bacillus litoralis sp. nov., isolated from a tidal flat of the Yellow Sea in Korea.</title>
        <authorList>
            <person name="Yoon J.H."/>
            <person name="Oh T.K."/>
        </authorList>
    </citation>
    <scope>NUCLEOTIDE SEQUENCE [LARGE SCALE GENOMIC DNA]</scope>
    <source>
        <strain evidence="18 19">SW-211</strain>
    </source>
</reference>
<dbReference type="PROSITE" id="PS50860">
    <property type="entry name" value="AA_TRNA_LIGASE_II_ALA"/>
    <property type="match status" value="1"/>
</dbReference>
<dbReference type="PANTHER" id="PTHR43462">
    <property type="entry name" value="ALANYL-TRNA EDITING PROTEIN"/>
    <property type="match status" value="1"/>
</dbReference>
<dbReference type="SUPFAM" id="SSF55186">
    <property type="entry name" value="ThrRS/AlaRS common domain"/>
    <property type="match status" value="1"/>
</dbReference>
<keyword evidence="10" id="KW-0862">Zinc</keyword>
<evidence type="ECO:0000256" key="9">
    <source>
        <dbReference type="ARBA" id="ARBA00022741"/>
    </source>
</evidence>
<dbReference type="InterPro" id="IPR018165">
    <property type="entry name" value="Ala-tRNA-synth_IIc_core"/>
</dbReference>
<evidence type="ECO:0000256" key="4">
    <source>
        <dbReference type="ARBA" id="ARBA00013168"/>
    </source>
</evidence>
<dbReference type="Gene3D" id="2.40.30.130">
    <property type="match status" value="1"/>
</dbReference>
<evidence type="ECO:0000256" key="6">
    <source>
        <dbReference type="ARBA" id="ARBA00022555"/>
    </source>
</evidence>
<dbReference type="SMART" id="SM00863">
    <property type="entry name" value="tRNA_SAD"/>
    <property type="match status" value="1"/>
</dbReference>
<dbReference type="SUPFAM" id="SSF50447">
    <property type="entry name" value="Translation proteins"/>
    <property type="match status" value="1"/>
</dbReference>
<dbReference type="Pfam" id="PF02272">
    <property type="entry name" value="DHHA1"/>
    <property type="match status" value="1"/>
</dbReference>
<dbReference type="GO" id="GO:0002161">
    <property type="term" value="F:aminoacyl-tRNA deacylase activity"/>
    <property type="evidence" value="ECO:0007669"/>
    <property type="project" value="UniProtKB-ARBA"/>
</dbReference>
<proteinExistence type="inferred from homology"/>
<evidence type="ECO:0000256" key="2">
    <source>
        <dbReference type="ARBA" id="ARBA00004496"/>
    </source>
</evidence>
<dbReference type="InterPro" id="IPR009000">
    <property type="entry name" value="Transl_B-barrel_sf"/>
</dbReference>
<organism evidence="18 19">
    <name type="scientific">Metabacillus litoralis</name>
    <dbReference type="NCBI Taxonomy" id="152268"/>
    <lineage>
        <taxon>Bacteria</taxon>
        <taxon>Bacillati</taxon>
        <taxon>Bacillota</taxon>
        <taxon>Bacilli</taxon>
        <taxon>Bacillales</taxon>
        <taxon>Bacillaceae</taxon>
        <taxon>Metabacillus</taxon>
    </lineage>
</organism>
<dbReference type="InterPro" id="IPR051335">
    <property type="entry name" value="Alanyl-tRNA_Editing_Enzymes"/>
</dbReference>
<dbReference type="Gene3D" id="3.10.310.40">
    <property type="match status" value="1"/>
</dbReference>
<comment type="similarity">
    <text evidence="3">Belongs to the class-II aminoacyl-tRNA synthetase family.</text>
</comment>
<keyword evidence="13" id="KW-0648">Protein biosynthesis</keyword>
<keyword evidence="12" id="KW-0694">RNA-binding</keyword>
<keyword evidence="19" id="KW-1185">Reference proteome</keyword>
<evidence type="ECO:0000256" key="15">
    <source>
        <dbReference type="ARBA" id="ARBA00032577"/>
    </source>
</evidence>
<keyword evidence="8" id="KW-0479">Metal-binding</keyword>
<dbReference type="GO" id="GO:0005524">
    <property type="term" value="F:ATP binding"/>
    <property type="evidence" value="ECO:0007669"/>
    <property type="project" value="UniProtKB-KW"/>
</dbReference>
<keyword evidence="7" id="KW-0436">Ligase</keyword>
<evidence type="ECO:0000259" key="17">
    <source>
        <dbReference type="PROSITE" id="PS50860"/>
    </source>
</evidence>
<dbReference type="GO" id="GO:0006419">
    <property type="term" value="P:alanyl-tRNA aminoacylation"/>
    <property type="evidence" value="ECO:0007669"/>
    <property type="project" value="InterPro"/>
</dbReference>
<accession>A0A5C6W3Y4</accession>
<dbReference type="OrthoDB" id="9812949at2"/>
<dbReference type="GO" id="GO:0005737">
    <property type="term" value="C:cytoplasm"/>
    <property type="evidence" value="ECO:0007669"/>
    <property type="project" value="UniProtKB-SubCell"/>
</dbReference>
<gene>
    <name evidence="18" type="ORF">FS935_08230</name>
</gene>
<evidence type="ECO:0000256" key="16">
    <source>
        <dbReference type="SAM" id="Coils"/>
    </source>
</evidence>
<evidence type="ECO:0000313" key="19">
    <source>
        <dbReference type="Proteomes" id="UP000321363"/>
    </source>
</evidence>
<evidence type="ECO:0000256" key="7">
    <source>
        <dbReference type="ARBA" id="ARBA00022598"/>
    </source>
</evidence>
<keyword evidence="6" id="KW-0820">tRNA-binding</keyword>
<sequence length="401" mass="45523">MTVKLFYKDVYLTSFETTIIKKDYDEFHRPYVLLNETAFYPTGGGQPHDTGEINNINVLDVVEVDGELRHYVDSLPLDENKALCCINWERRFDHMQQHAGQHILSAAFENTYGYKTISFHLGKDVCTIDLGISAINEIELNQIEAECNSIIRGNKPIITKWITEKELSEYTLRKELSVRDHIRLVIIPDFDYNGCGGTHPNSTGEVSSLKIVSWEKHKSHIRIQFVCGNRVLGLLHDKNKVIMELTNKLNAPQERMIEAADRLLENNKELHSKIEELTSQLIQYEAKSLSEKGQLINGVKLISTIYNHRSIKELQNLAREVVAKGNDQIVILISDNHDKLQLVIARSEEVNVNLQLLLNEVLPAINGKGGGKPSFVQGGGEELITSAELLQQIHECYNKQK</sequence>
<dbReference type="GO" id="GO:0004813">
    <property type="term" value="F:alanine-tRNA ligase activity"/>
    <property type="evidence" value="ECO:0007669"/>
    <property type="project" value="UniProtKB-EC"/>
</dbReference>
<dbReference type="InterPro" id="IPR003156">
    <property type="entry name" value="DHHA1_dom"/>
</dbReference>
<comment type="caution">
    <text evidence="18">The sequence shown here is derived from an EMBL/GenBank/DDBJ whole genome shotgun (WGS) entry which is preliminary data.</text>
</comment>
<dbReference type="RefSeq" id="WP_146947413.1">
    <property type="nucleotide sequence ID" value="NZ_VOQF01000004.1"/>
</dbReference>
<dbReference type="EC" id="6.1.1.7" evidence="4"/>
<dbReference type="PANTHER" id="PTHR43462:SF1">
    <property type="entry name" value="ALANYL-TRNA EDITING PROTEIN AARSD1"/>
    <property type="match status" value="1"/>
</dbReference>